<keyword evidence="5 9" id="KW-0560">Oxidoreductase</keyword>
<dbReference type="AlphaFoldDB" id="A0AAN6IRT8"/>
<evidence type="ECO:0000256" key="7">
    <source>
        <dbReference type="PIRSR" id="PIRSR600269-50"/>
    </source>
</evidence>
<evidence type="ECO:0000256" key="5">
    <source>
        <dbReference type="ARBA" id="ARBA00023002"/>
    </source>
</evidence>
<comment type="caution">
    <text evidence="13">The sequence shown here is derived from an EMBL/GenBank/DDBJ whole genome shotgun (WGS) entry which is preliminary data.</text>
</comment>
<evidence type="ECO:0000256" key="1">
    <source>
        <dbReference type="ARBA" id="ARBA00001935"/>
    </source>
</evidence>
<dbReference type="InterPro" id="IPR049948">
    <property type="entry name" value="Cu_Am_ox_TPQ-bd"/>
</dbReference>
<dbReference type="Pfam" id="PF09248">
    <property type="entry name" value="DUF1965"/>
    <property type="match status" value="1"/>
</dbReference>
<evidence type="ECO:0000313" key="14">
    <source>
        <dbReference type="Proteomes" id="UP001161757"/>
    </source>
</evidence>
<dbReference type="Proteomes" id="UP001161757">
    <property type="component" value="Unassembled WGS sequence"/>
</dbReference>
<evidence type="ECO:0000256" key="8">
    <source>
        <dbReference type="PIRSR" id="PIRSR600269-51"/>
    </source>
</evidence>
<keyword evidence="10" id="KW-0732">Signal</keyword>
<dbReference type="PANTHER" id="PTHR10638:SF20">
    <property type="entry name" value="AMINE OXIDASE"/>
    <property type="match status" value="1"/>
</dbReference>
<protein>
    <recommendedName>
        <fullName evidence="9">Amine oxidase</fullName>
        <ecNumber evidence="9">1.4.3.-</ecNumber>
    </recommendedName>
</protein>
<dbReference type="InterPro" id="IPR016182">
    <property type="entry name" value="Cu_amine_oxidase_N-reg"/>
</dbReference>
<feature type="active site" description="Proton acceptor" evidence="7">
    <location>
        <position position="402"/>
    </location>
</feature>
<evidence type="ECO:0000259" key="12">
    <source>
        <dbReference type="Pfam" id="PF09248"/>
    </source>
</evidence>
<feature type="domain" description="Copper amine oxidase catalytic" evidence="11">
    <location>
        <begin position="328"/>
        <end position="735"/>
    </location>
</feature>
<dbReference type="Pfam" id="PF01179">
    <property type="entry name" value="Cu_amine_oxid"/>
    <property type="match status" value="1"/>
</dbReference>
<keyword evidence="4 7" id="KW-0801">TPQ</keyword>
<dbReference type="PRINTS" id="PR00766">
    <property type="entry name" value="CUDAOXIDASE"/>
</dbReference>
<feature type="modified residue" description="2',4',5'-topaquinone" evidence="8">
    <location>
        <position position="491"/>
    </location>
</feature>
<dbReference type="Gene3D" id="3.10.450.40">
    <property type="match status" value="2"/>
</dbReference>
<comment type="cofactor">
    <cofactor evidence="9">
        <name>Cu cation</name>
        <dbReference type="ChEBI" id="CHEBI:23378"/>
    </cofactor>
    <text evidence="9">Contains 1 topaquinone per subunit.</text>
</comment>
<proteinExistence type="inferred from homology"/>
<dbReference type="GO" id="GO:0009308">
    <property type="term" value="P:amine metabolic process"/>
    <property type="evidence" value="ECO:0007669"/>
    <property type="project" value="UniProtKB-UniRule"/>
</dbReference>
<dbReference type="PANTHER" id="PTHR10638">
    <property type="entry name" value="COPPER AMINE OXIDASE"/>
    <property type="match status" value="1"/>
</dbReference>
<reference evidence="13" key="1">
    <citation type="submission" date="2023-01" db="EMBL/GenBank/DDBJ databases">
        <title>Exophiala dermititidis isolated from Cystic Fibrosis Patient.</title>
        <authorList>
            <person name="Kurbessoian T."/>
            <person name="Crocker A."/>
            <person name="Murante D."/>
            <person name="Hogan D.A."/>
            <person name="Stajich J.E."/>
        </authorList>
    </citation>
    <scope>NUCLEOTIDE SEQUENCE</scope>
    <source>
        <strain evidence="13">Ex8</strain>
    </source>
</reference>
<feature type="domain" description="DUF1965" evidence="12">
    <location>
        <begin position="249"/>
        <end position="312"/>
    </location>
</feature>
<dbReference type="InterPro" id="IPR015328">
    <property type="entry name" value="DUF1965"/>
</dbReference>
<evidence type="ECO:0000313" key="13">
    <source>
        <dbReference type="EMBL" id="KAJ8988202.1"/>
    </source>
</evidence>
<evidence type="ECO:0000256" key="3">
    <source>
        <dbReference type="ARBA" id="ARBA00022723"/>
    </source>
</evidence>
<evidence type="ECO:0000256" key="2">
    <source>
        <dbReference type="ARBA" id="ARBA00007983"/>
    </source>
</evidence>
<dbReference type="SUPFAM" id="SSF49998">
    <property type="entry name" value="Amine oxidase catalytic domain"/>
    <property type="match status" value="1"/>
</dbReference>
<dbReference type="InterPro" id="IPR000269">
    <property type="entry name" value="Cu_amine_oxidase"/>
</dbReference>
<feature type="signal peptide" evidence="10">
    <location>
        <begin position="1"/>
        <end position="19"/>
    </location>
</feature>
<comment type="cofactor">
    <cofactor evidence="1">
        <name>Cu cation</name>
        <dbReference type="ChEBI" id="CHEBI:23378"/>
    </cofactor>
</comment>
<keyword evidence="3 9" id="KW-0479">Metal-binding</keyword>
<dbReference type="GO" id="GO:0005507">
    <property type="term" value="F:copper ion binding"/>
    <property type="evidence" value="ECO:0007669"/>
    <property type="project" value="InterPro"/>
</dbReference>
<gene>
    <name evidence="13" type="ORF">HRR80_007619</name>
</gene>
<organism evidence="13 14">
    <name type="scientific">Exophiala dermatitidis</name>
    <name type="common">Black yeast-like fungus</name>
    <name type="synonym">Wangiella dermatitidis</name>
    <dbReference type="NCBI Taxonomy" id="5970"/>
    <lineage>
        <taxon>Eukaryota</taxon>
        <taxon>Fungi</taxon>
        <taxon>Dikarya</taxon>
        <taxon>Ascomycota</taxon>
        <taxon>Pezizomycotina</taxon>
        <taxon>Eurotiomycetes</taxon>
        <taxon>Chaetothyriomycetidae</taxon>
        <taxon>Chaetothyriales</taxon>
        <taxon>Herpotrichiellaceae</taxon>
        <taxon>Exophiala</taxon>
    </lineage>
</organism>
<keyword evidence="6 9" id="KW-0186">Copper</keyword>
<evidence type="ECO:0000256" key="9">
    <source>
        <dbReference type="RuleBase" id="RU000672"/>
    </source>
</evidence>
<evidence type="ECO:0000259" key="11">
    <source>
        <dbReference type="Pfam" id="PF01179"/>
    </source>
</evidence>
<evidence type="ECO:0000256" key="6">
    <source>
        <dbReference type="ARBA" id="ARBA00023008"/>
    </source>
</evidence>
<feature type="chain" id="PRO_5042812347" description="Amine oxidase" evidence="10">
    <location>
        <begin position="20"/>
        <end position="791"/>
    </location>
</feature>
<dbReference type="EC" id="1.4.3.-" evidence="9"/>
<dbReference type="GO" id="GO:0048038">
    <property type="term" value="F:quinone binding"/>
    <property type="evidence" value="ECO:0007669"/>
    <property type="project" value="InterPro"/>
</dbReference>
<feature type="active site" description="Schiff-base intermediate with substrate; via topaquinone" evidence="7">
    <location>
        <position position="491"/>
    </location>
</feature>
<name>A0AAN6IRT8_EXODE</name>
<dbReference type="InterPro" id="IPR036460">
    <property type="entry name" value="Cu_amine_oxidase_C_sf"/>
</dbReference>
<dbReference type="EMBL" id="JAJGCB010000019">
    <property type="protein sequence ID" value="KAJ8988202.1"/>
    <property type="molecule type" value="Genomic_DNA"/>
</dbReference>
<dbReference type="Gene3D" id="2.70.98.20">
    <property type="entry name" value="Copper amine oxidase, catalytic domain"/>
    <property type="match status" value="1"/>
</dbReference>
<dbReference type="GO" id="GO:0008131">
    <property type="term" value="F:primary methylamine oxidase activity"/>
    <property type="evidence" value="ECO:0007669"/>
    <property type="project" value="InterPro"/>
</dbReference>
<evidence type="ECO:0000256" key="4">
    <source>
        <dbReference type="ARBA" id="ARBA00022772"/>
    </source>
</evidence>
<comment type="similarity">
    <text evidence="2 9">Belongs to the copper/topaquinone oxidase family.</text>
</comment>
<accession>A0AAN6IRT8</accession>
<sequence>MQLEFIFLLLGASLALGTALPPLGYERRVLLEALSKRQITGDSCYSGDAPLVKAPKTNIWAPISAQDNIDVWTLLHDPATGLNLTKPEDATVSDNYVFWIDTLHTNKTEVLPYIDGDGPAPPKYARAIIFEGGKAEPDSQEYMIGPLPVSEGTTVRKLDYIYNGGRGGSVPFNARYVDDIKSSAVTPLVTAAMSNISDITAALFDGGVYFGPNDDRTTLSMTSGTPVSYDGSQGFRNIMFRLPGSGTYLSPIDFYLLIDCPGTDPTHYSVKGYVTNSKYYPDEASLRTAFEAGEVAETYSQPQDQSWTDVDYKPELGARALEEKFAPQTVELGGKRYKVDPEAQYIEYMGWSFYLSYTRTLGIMFYDIKFKGERIIYELSLQEAMAQYAGNQPKAANTVYHDTYYSLGTDMATLVEGYDCPFGSTFWNVTYHEQNHTTINQDAICIFEQDTGFPLSRHRYGSSAGNYPFSKLGVVKNSVLVIRAIATVGNYDYLFDYHLGLDGSFEVEVRASGFLQSSFYYPDQKKFGPRIAPATQGSLHDHILTWKADFDVVDTANSFEISELVVVNQSQPWFPELGEFEQFEMNVSYLETEKRFNWAPNVKSMYTIVNQNKTNVWGEKRGYRVVPGKADLHLTVLNSPWSLKNSEMAKYHLAVTRQHDTEPYGNSVQNVNLPLAPQQDFSKFFDDESVVQEDLVLWFNLGMHHFTRAEDIPVTLYTEAVSNIMFAPQNFFDRAQDGDLLNRRWVEYNATTDEITFEAYGVELPNCAMKIPEPVYGISPTVNEELQIRSP</sequence>
<comment type="PTM">
    <text evidence="8 9">Topaquinone (TPQ) is generated by copper-dependent autoxidation of a specific tyrosyl residue.</text>
</comment>
<dbReference type="GO" id="GO:0005886">
    <property type="term" value="C:plasma membrane"/>
    <property type="evidence" value="ECO:0007669"/>
    <property type="project" value="TreeGrafter"/>
</dbReference>
<dbReference type="InterPro" id="IPR015798">
    <property type="entry name" value="Cu_amine_oxidase_C"/>
</dbReference>
<evidence type="ECO:0000256" key="10">
    <source>
        <dbReference type="SAM" id="SignalP"/>
    </source>
</evidence>
<dbReference type="SUPFAM" id="SSF54416">
    <property type="entry name" value="Amine oxidase N-terminal region"/>
    <property type="match status" value="2"/>
</dbReference>
<dbReference type="PROSITE" id="PS01164">
    <property type="entry name" value="COPPER_AMINE_OXID_1"/>
    <property type="match status" value="1"/>
</dbReference>